<evidence type="ECO:0000256" key="5">
    <source>
        <dbReference type="ARBA" id="ARBA00023136"/>
    </source>
</evidence>
<accession>A0ABZ0SNV3</accession>
<keyword evidence="2" id="KW-1003">Cell membrane</keyword>
<feature type="domain" description="Phosphatidylglycerol lysyltransferase C-terminal" evidence="7">
    <location>
        <begin position="360"/>
        <end position="653"/>
    </location>
</feature>
<evidence type="ECO:0000256" key="6">
    <source>
        <dbReference type="SAM" id="Phobius"/>
    </source>
</evidence>
<keyword evidence="9" id="KW-1185">Reference proteome</keyword>
<feature type="transmembrane region" description="Helical" evidence="6">
    <location>
        <begin position="21"/>
        <end position="40"/>
    </location>
</feature>
<protein>
    <submittedName>
        <fullName evidence="8">DUF2156 domain-containing protein</fullName>
    </submittedName>
</protein>
<feature type="transmembrane region" description="Helical" evidence="6">
    <location>
        <begin position="165"/>
        <end position="182"/>
    </location>
</feature>
<feature type="transmembrane region" description="Helical" evidence="6">
    <location>
        <begin position="73"/>
        <end position="93"/>
    </location>
</feature>
<dbReference type="PANTHER" id="PTHR34697">
    <property type="entry name" value="PHOSPHATIDYLGLYCEROL LYSYLTRANSFERASE"/>
    <property type="match status" value="1"/>
</dbReference>
<dbReference type="Pfam" id="PF09924">
    <property type="entry name" value="LPG_synthase_C"/>
    <property type="match status" value="1"/>
</dbReference>
<reference evidence="8 9" key="1">
    <citation type="submission" date="2023-11" db="EMBL/GenBank/DDBJ databases">
        <title>Genome sequence of Microbacterium rhizosphaerae KACC 19337.</title>
        <authorList>
            <person name="Choi H."/>
            <person name="Kim S."/>
            <person name="Kim Y."/>
            <person name="Kwon S.-W."/>
            <person name="Heo J."/>
        </authorList>
    </citation>
    <scope>NUCLEOTIDE SEQUENCE [LARGE SCALE GENOMIC DNA]</scope>
    <source>
        <strain evidence="8 9">KACC 19337</strain>
    </source>
</reference>
<dbReference type="Proteomes" id="UP001323798">
    <property type="component" value="Chromosome"/>
</dbReference>
<name>A0ABZ0SNV3_9MICO</name>
<evidence type="ECO:0000259" key="7">
    <source>
        <dbReference type="Pfam" id="PF09924"/>
    </source>
</evidence>
<keyword evidence="3 6" id="KW-0812">Transmembrane</keyword>
<sequence length="690" mass="76276">MTDAVMPTSNRALAVIRRIPATLGMVAAILIIGIVSRGLWHPFRHSPMWETFAYGLPAFEAGRFWTPFTGTFLIAWPWIYMLVFLGFTGMAYLEYHRGWRVALAYFWIGQLFAIFAAALILWFFSSFTGWEWAREQATVVDVGPGGGVLACVAAAIGLFHAPWRVRAWSFLLAFLFVAMLFWGNVLDLEHLLGVLLVLVVDRSLRLRRTTVREQRLLAFLGLVTLGVIEIIVLIVPTDGLFGSTAPVSGSAVDILTDIVVIGFAANGLRRGRRWAWIVAIILSIVNILSMALLILLIGLEGLPEMHILLRGDPAVSLATGVLWIVAFVYLIFVRGAFQVRRSSKLGQHPAPTVEDVKAEIRAHGGGTLSWMATWDDNSYLRTSDGIVAYQRRSGVAIALGDPIGPASGIARSTREFIETVEHEALIPCFFSATAPTKAAVPAGWRSLIVADDTIVDLPGLEFTGKRWNNVRTAFNRAEREGVRFRLTHLRDEPWGVQQQLRAISEMWVGDRGLPEMSFTLGTLDEAADPEVRLALAVSENGDVEGFLSWLPRYGPGGHVIGWTLDLMRRREGGFPTVMEFLLGASVRAFRDEGALVASLSGAPLTHEGPSDPGIIGDLTDRLAAALEPVYGFQALHRFKQKFHPRYERMYLLYREEGDLARIATGLTRAFLPDATLRQFAGAGLDLVRRD</sequence>
<feature type="transmembrane region" description="Helical" evidence="6">
    <location>
        <begin position="247"/>
        <end position="268"/>
    </location>
</feature>
<evidence type="ECO:0000313" key="9">
    <source>
        <dbReference type="Proteomes" id="UP001323798"/>
    </source>
</evidence>
<evidence type="ECO:0000256" key="2">
    <source>
        <dbReference type="ARBA" id="ARBA00022475"/>
    </source>
</evidence>
<dbReference type="PANTHER" id="PTHR34697:SF2">
    <property type="entry name" value="PHOSPHATIDYLGLYCEROL LYSYLTRANSFERASE"/>
    <property type="match status" value="1"/>
</dbReference>
<feature type="transmembrane region" description="Helical" evidence="6">
    <location>
        <begin position="317"/>
        <end position="337"/>
    </location>
</feature>
<keyword evidence="5 6" id="KW-0472">Membrane</keyword>
<proteinExistence type="predicted"/>
<comment type="subcellular location">
    <subcellularLocation>
        <location evidence="1">Cell membrane</location>
        <topology evidence="1">Multi-pass membrane protein</topology>
    </subcellularLocation>
</comment>
<dbReference type="InterPro" id="IPR024320">
    <property type="entry name" value="LPG_synthase_C"/>
</dbReference>
<organism evidence="8 9">
    <name type="scientific">Microbacterium rhizosphaerae</name>
    <dbReference type="NCBI Taxonomy" id="1678237"/>
    <lineage>
        <taxon>Bacteria</taxon>
        <taxon>Bacillati</taxon>
        <taxon>Actinomycetota</taxon>
        <taxon>Actinomycetes</taxon>
        <taxon>Micrococcales</taxon>
        <taxon>Microbacteriaceae</taxon>
        <taxon>Microbacterium</taxon>
    </lineage>
</organism>
<evidence type="ECO:0000313" key="8">
    <source>
        <dbReference type="EMBL" id="WPR89929.1"/>
    </source>
</evidence>
<feature type="transmembrane region" description="Helical" evidence="6">
    <location>
        <begin position="105"/>
        <end position="125"/>
    </location>
</feature>
<feature type="transmembrane region" description="Helical" evidence="6">
    <location>
        <begin position="275"/>
        <end position="297"/>
    </location>
</feature>
<dbReference type="InterPro" id="IPR051211">
    <property type="entry name" value="PG_lysyltransferase"/>
</dbReference>
<dbReference type="RefSeq" id="WP_320942643.1">
    <property type="nucleotide sequence ID" value="NZ_BAABEU010000003.1"/>
</dbReference>
<feature type="transmembrane region" description="Helical" evidence="6">
    <location>
        <begin position="216"/>
        <end position="235"/>
    </location>
</feature>
<keyword evidence="4 6" id="KW-1133">Transmembrane helix</keyword>
<feature type="transmembrane region" description="Helical" evidence="6">
    <location>
        <begin position="137"/>
        <end position="158"/>
    </location>
</feature>
<evidence type="ECO:0000256" key="3">
    <source>
        <dbReference type="ARBA" id="ARBA00022692"/>
    </source>
</evidence>
<evidence type="ECO:0000256" key="1">
    <source>
        <dbReference type="ARBA" id="ARBA00004651"/>
    </source>
</evidence>
<dbReference type="EMBL" id="CP139368">
    <property type="protein sequence ID" value="WPR89929.1"/>
    <property type="molecule type" value="Genomic_DNA"/>
</dbReference>
<evidence type="ECO:0000256" key="4">
    <source>
        <dbReference type="ARBA" id="ARBA00022989"/>
    </source>
</evidence>
<gene>
    <name evidence="8" type="ORF">SM116_01185</name>
</gene>
<feature type="transmembrane region" description="Helical" evidence="6">
    <location>
        <begin position="188"/>
        <end position="204"/>
    </location>
</feature>